<dbReference type="InterPro" id="IPR036142">
    <property type="entry name" value="ENT_dom-like_sf"/>
</dbReference>
<keyword evidence="2" id="KW-0539">Nucleus</keyword>
<gene>
    <name evidence="4" type="ORF">M6B38_303400</name>
</gene>
<evidence type="ECO:0000256" key="1">
    <source>
        <dbReference type="ARBA" id="ARBA00004123"/>
    </source>
</evidence>
<comment type="subcellular location">
    <subcellularLocation>
        <location evidence="1">Nucleus</location>
    </subcellularLocation>
</comment>
<dbReference type="EMBL" id="JANAVB010008000">
    <property type="protein sequence ID" value="KAJ6842101.1"/>
    <property type="molecule type" value="Genomic_DNA"/>
</dbReference>
<dbReference type="SMART" id="SM01191">
    <property type="entry name" value="ENT"/>
    <property type="match status" value="1"/>
</dbReference>
<evidence type="ECO:0000259" key="3">
    <source>
        <dbReference type="PROSITE" id="PS51138"/>
    </source>
</evidence>
<evidence type="ECO:0000313" key="4">
    <source>
        <dbReference type="EMBL" id="KAJ6842101.1"/>
    </source>
</evidence>
<dbReference type="PANTHER" id="PTHR31917">
    <property type="entry name" value="AGENET DOMAIN-CONTAINING PROTEIN-RELATED"/>
    <property type="match status" value="1"/>
</dbReference>
<evidence type="ECO:0000256" key="2">
    <source>
        <dbReference type="ARBA" id="ARBA00023242"/>
    </source>
</evidence>
<dbReference type="Gene3D" id="1.10.1240.40">
    <property type="entry name" value="ENT domain"/>
    <property type="match status" value="1"/>
</dbReference>
<organism evidence="4 5">
    <name type="scientific">Iris pallida</name>
    <name type="common">Sweet iris</name>
    <dbReference type="NCBI Taxonomy" id="29817"/>
    <lineage>
        <taxon>Eukaryota</taxon>
        <taxon>Viridiplantae</taxon>
        <taxon>Streptophyta</taxon>
        <taxon>Embryophyta</taxon>
        <taxon>Tracheophyta</taxon>
        <taxon>Spermatophyta</taxon>
        <taxon>Magnoliopsida</taxon>
        <taxon>Liliopsida</taxon>
        <taxon>Asparagales</taxon>
        <taxon>Iridaceae</taxon>
        <taxon>Iridoideae</taxon>
        <taxon>Irideae</taxon>
        <taxon>Iris</taxon>
    </lineage>
</organism>
<accession>A0AAX6HN89</accession>
<reference evidence="4" key="2">
    <citation type="submission" date="2023-04" db="EMBL/GenBank/DDBJ databases">
        <authorList>
            <person name="Bruccoleri R.E."/>
            <person name="Oakeley E.J."/>
            <person name="Faust A.-M."/>
            <person name="Dessus-Babus S."/>
            <person name="Altorfer M."/>
            <person name="Burckhardt D."/>
            <person name="Oertli M."/>
            <person name="Naumann U."/>
            <person name="Petersen F."/>
            <person name="Wong J."/>
        </authorList>
    </citation>
    <scope>NUCLEOTIDE SEQUENCE</scope>
    <source>
        <strain evidence="4">GSM-AAB239-AS_SAM_17_03QT</strain>
        <tissue evidence="4">Leaf</tissue>
    </source>
</reference>
<feature type="domain" description="ENT" evidence="3">
    <location>
        <begin position="354"/>
        <end position="418"/>
    </location>
</feature>
<dbReference type="PANTHER" id="PTHR31917:SF5">
    <property type="entry name" value="OS02G0204500 PROTEIN"/>
    <property type="match status" value="1"/>
</dbReference>
<evidence type="ECO:0000313" key="5">
    <source>
        <dbReference type="Proteomes" id="UP001140949"/>
    </source>
</evidence>
<keyword evidence="5" id="KW-1185">Reference proteome</keyword>
<name>A0AAX6HN89_IRIPA</name>
<protein>
    <recommendedName>
        <fullName evidence="3">ENT domain-containing protein</fullName>
    </recommendedName>
</protein>
<dbReference type="InterPro" id="IPR014002">
    <property type="entry name" value="Agenet_dom_plant"/>
</dbReference>
<dbReference type="Proteomes" id="UP001140949">
    <property type="component" value="Unassembled WGS sequence"/>
</dbReference>
<dbReference type="InterPro" id="IPR008395">
    <property type="entry name" value="Agenet-like_dom"/>
</dbReference>
<dbReference type="InterPro" id="IPR005491">
    <property type="entry name" value="ENT_dom"/>
</dbReference>
<dbReference type="SMART" id="SM00743">
    <property type="entry name" value="Agenet"/>
    <property type="match status" value="2"/>
</dbReference>
<dbReference type="Pfam" id="PF03735">
    <property type="entry name" value="ENT"/>
    <property type="match status" value="1"/>
</dbReference>
<dbReference type="AlphaFoldDB" id="A0AAX6HN89"/>
<dbReference type="SUPFAM" id="SSF158639">
    <property type="entry name" value="ENT-like"/>
    <property type="match status" value="1"/>
</dbReference>
<reference evidence="4" key="1">
    <citation type="journal article" date="2023" name="GigaByte">
        <title>Genome assembly of the bearded iris, Iris pallida Lam.</title>
        <authorList>
            <person name="Bruccoleri R.E."/>
            <person name="Oakeley E.J."/>
            <person name="Faust A.M.E."/>
            <person name="Altorfer M."/>
            <person name="Dessus-Babus S."/>
            <person name="Burckhardt D."/>
            <person name="Oertli M."/>
            <person name="Naumann U."/>
            <person name="Petersen F."/>
            <person name="Wong J."/>
        </authorList>
    </citation>
    <scope>NUCLEOTIDE SEQUENCE</scope>
    <source>
        <strain evidence="4">GSM-AAB239-AS_SAM_17_03QT</strain>
    </source>
</reference>
<comment type="caution">
    <text evidence="4">The sequence shown here is derived from an EMBL/GenBank/DDBJ whole genome shotgun (WGS) entry which is preliminary data.</text>
</comment>
<sequence length="418" mass="46894">MFSNSAHIYNSHFQHNYSQNSHHFSGEKKKGILLDRSLIFVAIDFKDQKKSQGFYITVTMKFKKGTKIEVFNKREVPSGSWWPAEILSGNAHTYWVRYGRYSGDMGADVARVPRKAIRPCPPPVEGLGSWVAGDIVEVFNNCSWKLAQVSRIGDGDCFFVRHLGLSTEFLAHMSDIRVRQSWQDNNWVANLKDCRKFSDRMTSKLKKRPRVCAITNETGASRKIRTIEKGGTYLRLVAGSSLLLNEKVDAVASPQEVLGEKYMHASLDSRIGFSETHQGEGITNAADNSYYSLRLEHCNNESATSSVGSCSVSTSPYRSPHCVDGSTPDIDSSDDFGSSSWSGRELSFPSKEELAEELHQLELSAYKSTMGALYASGPISWDQEAMMTNLRLMLHISNDEHLLELRSLISAERHAPFR</sequence>
<dbReference type="GO" id="GO:0005634">
    <property type="term" value="C:nucleus"/>
    <property type="evidence" value="ECO:0007669"/>
    <property type="project" value="UniProtKB-SubCell"/>
</dbReference>
<proteinExistence type="predicted"/>
<dbReference type="Pfam" id="PF05641">
    <property type="entry name" value="Agenet"/>
    <property type="match status" value="1"/>
</dbReference>
<dbReference type="PROSITE" id="PS51138">
    <property type="entry name" value="ENT"/>
    <property type="match status" value="1"/>
</dbReference>